<accession>A0A4C1VEM6</accession>
<dbReference type="OrthoDB" id="7382669at2759"/>
<proteinExistence type="predicted"/>
<dbReference type="EMBL" id="BGZK01000314">
    <property type="protein sequence ID" value="GBP36095.1"/>
    <property type="molecule type" value="Genomic_DNA"/>
</dbReference>
<keyword evidence="2" id="KW-1185">Reference proteome</keyword>
<sequence length="89" mass="10765">MNGRELHRYFPKVSHRLQEDWIDLEYQTSPILTEHGCFRKRLSELRLCEERSIKMPQVYPVTLPRFGPCDRNVGWAIEVERACQTKRRY</sequence>
<evidence type="ECO:0000313" key="1">
    <source>
        <dbReference type="EMBL" id="GBP36095.1"/>
    </source>
</evidence>
<name>A0A4C1VEM6_EUMVA</name>
<comment type="caution">
    <text evidence="1">The sequence shown here is derived from an EMBL/GenBank/DDBJ whole genome shotgun (WGS) entry which is preliminary data.</text>
</comment>
<dbReference type="Proteomes" id="UP000299102">
    <property type="component" value="Unassembled WGS sequence"/>
</dbReference>
<gene>
    <name evidence="1" type="ORF">EVAR_93788_1</name>
</gene>
<evidence type="ECO:0000313" key="2">
    <source>
        <dbReference type="Proteomes" id="UP000299102"/>
    </source>
</evidence>
<reference evidence="1 2" key="1">
    <citation type="journal article" date="2019" name="Commun. Biol.">
        <title>The bagworm genome reveals a unique fibroin gene that provides high tensile strength.</title>
        <authorList>
            <person name="Kono N."/>
            <person name="Nakamura H."/>
            <person name="Ohtoshi R."/>
            <person name="Tomita M."/>
            <person name="Numata K."/>
            <person name="Arakawa K."/>
        </authorList>
    </citation>
    <scope>NUCLEOTIDE SEQUENCE [LARGE SCALE GENOMIC DNA]</scope>
</reference>
<dbReference type="AlphaFoldDB" id="A0A4C1VEM6"/>
<protein>
    <submittedName>
        <fullName evidence="1">Uncharacterized protein</fullName>
    </submittedName>
</protein>
<organism evidence="1 2">
    <name type="scientific">Eumeta variegata</name>
    <name type="common">Bagworm moth</name>
    <name type="synonym">Eumeta japonica</name>
    <dbReference type="NCBI Taxonomy" id="151549"/>
    <lineage>
        <taxon>Eukaryota</taxon>
        <taxon>Metazoa</taxon>
        <taxon>Ecdysozoa</taxon>
        <taxon>Arthropoda</taxon>
        <taxon>Hexapoda</taxon>
        <taxon>Insecta</taxon>
        <taxon>Pterygota</taxon>
        <taxon>Neoptera</taxon>
        <taxon>Endopterygota</taxon>
        <taxon>Lepidoptera</taxon>
        <taxon>Glossata</taxon>
        <taxon>Ditrysia</taxon>
        <taxon>Tineoidea</taxon>
        <taxon>Psychidae</taxon>
        <taxon>Oiketicinae</taxon>
        <taxon>Eumeta</taxon>
    </lineage>
</organism>